<dbReference type="SUPFAM" id="SSF52821">
    <property type="entry name" value="Rhodanese/Cell cycle control phosphatase"/>
    <property type="match status" value="1"/>
</dbReference>
<dbReference type="CDD" id="cd00158">
    <property type="entry name" value="RHOD"/>
    <property type="match status" value="1"/>
</dbReference>
<gene>
    <name evidence="2" type="ORF">C6N40_09875</name>
</gene>
<dbReference type="PROSITE" id="PS50206">
    <property type="entry name" value="RHODANESE_3"/>
    <property type="match status" value="1"/>
</dbReference>
<feature type="domain" description="Rhodanese" evidence="1">
    <location>
        <begin position="27"/>
        <end position="127"/>
    </location>
</feature>
<proteinExistence type="predicted"/>
<dbReference type="Gene3D" id="3.40.250.10">
    <property type="entry name" value="Rhodanese-like domain"/>
    <property type="match status" value="1"/>
</dbReference>
<accession>A0A2P6M7C1</accession>
<protein>
    <recommendedName>
        <fullName evidence="1">Rhodanese domain-containing protein</fullName>
    </recommendedName>
</protein>
<dbReference type="PANTHER" id="PTHR45431">
    <property type="entry name" value="RHODANESE-LIKE DOMAIN-CONTAINING PROTEIN 15, CHLOROPLASTIC"/>
    <property type="match status" value="1"/>
</dbReference>
<dbReference type="InterPro" id="IPR001763">
    <property type="entry name" value="Rhodanese-like_dom"/>
</dbReference>
<sequence length="127" mass="13633">MRTVQDMVAEAKARIREIGPDELRQMQARGVPVVDVREPGEFAEGHIPGAVNIPRGVLEFEVDGHPAVNCVRDPALGHRDQPVILNCRSGARSAMAADALRQLGFAEPLSLAGGFMGWANAGLPVER</sequence>
<dbReference type="RefSeq" id="WP_106990860.1">
    <property type="nucleotide sequence ID" value="NZ_KZ679093.1"/>
</dbReference>
<evidence type="ECO:0000313" key="3">
    <source>
        <dbReference type="Proteomes" id="UP000241736"/>
    </source>
</evidence>
<dbReference type="InterPro" id="IPR036873">
    <property type="entry name" value="Rhodanese-like_dom_sf"/>
</dbReference>
<evidence type="ECO:0000313" key="2">
    <source>
        <dbReference type="EMBL" id="PRH81894.1"/>
    </source>
</evidence>
<dbReference type="PROSITE" id="PS00380">
    <property type="entry name" value="RHODANESE_1"/>
    <property type="match status" value="1"/>
</dbReference>
<dbReference type="Proteomes" id="UP000241736">
    <property type="component" value="Unassembled WGS sequence"/>
</dbReference>
<dbReference type="EMBL" id="PVLF01000015">
    <property type="protein sequence ID" value="PRH81894.1"/>
    <property type="molecule type" value="Genomic_DNA"/>
</dbReference>
<comment type="caution">
    <text evidence="2">The sequence shown here is derived from an EMBL/GenBank/DDBJ whole genome shotgun (WGS) entry which is preliminary data.</text>
</comment>
<reference evidence="2 3" key="1">
    <citation type="submission" date="2018-03" db="EMBL/GenBank/DDBJ databases">
        <title>Arenimonas caeni sp. nov., isolated from activated sludge.</title>
        <authorList>
            <person name="Liu H."/>
        </authorList>
    </citation>
    <scope>NUCLEOTIDE SEQUENCE [LARGE SCALE GENOMIC DNA]</scope>
    <source>
        <strain evidence="3">z29</strain>
    </source>
</reference>
<dbReference type="OrthoDB" id="9814704at2"/>
<dbReference type="PANTHER" id="PTHR45431:SF3">
    <property type="entry name" value="RHODANESE-LIKE DOMAIN-CONTAINING PROTEIN 15, CHLOROPLASTIC"/>
    <property type="match status" value="1"/>
</dbReference>
<dbReference type="InterPro" id="IPR052367">
    <property type="entry name" value="Thiosulfate_ST/Rhodanese-like"/>
</dbReference>
<dbReference type="AlphaFoldDB" id="A0A2P6M7C1"/>
<evidence type="ECO:0000259" key="1">
    <source>
        <dbReference type="PROSITE" id="PS50206"/>
    </source>
</evidence>
<dbReference type="GO" id="GO:0004792">
    <property type="term" value="F:thiosulfate-cyanide sulfurtransferase activity"/>
    <property type="evidence" value="ECO:0007669"/>
    <property type="project" value="InterPro"/>
</dbReference>
<dbReference type="SMART" id="SM00450">
    <property type="entry name" value="RHOD"/>
    <property type="match status" value="1"/>
</dbReference>
<keyword evidence="3" id="KW-1185">Reference proteome</keyword>
<name>A0A2P6M7C1_9GAMM</name>
<dbReference type="Pfam" id="PF00581">
    <property type="entry name" value="Rhodanese"/>
    <property type="match status" value="1"/>
</dbReference>
<dbReference type="InterPro" id="IPR001307">
    <property type="entry name" value="Thiosulphate_STrfase_CS"/>
</dbReference>
<organism evidence="2 3">
    <name type="scientific">Arenimonas caeni</name>
    <dbReference type="NCBI Taxonomy" id="2058085"/>
    <lineage>
        <taxon>Bacteria</taxon>
        <taxon>Pseudomonadati</taxon>
        <taxon>Pseudomonadota</taxon>
        <taxon>Gammaproteobacteria</taxon>
        <taxon>Lysobacterales</taxon>
        <taxon>Lysobacteraceae</taxon>
        <taxon>Arenimonas</taxon>
    </lineage>
</organism>